<reference evidence="1 2" key="1">
    <citation type="submission" date="2021-01" db="EMBL/GenBank/DDBJ databases">
        <title>Brevundimonas vitis sp. nov., an bacterium isolated from grape (Vitis vinifera).</title>
        <authorList>
            <person name="Jiang L."/>
            <person name="Lee J."/>
        </authorList>
    </citation>
    <scope>NUCLEOTIDE SEQUENCE [LARGE SCALE GENOMIC DNA]</scope>
    <source>
        <strain evidence="1 2">GRTSA-9</strain>
    </source>
</reference>
<dbReference type="Proteomes" id="UP000595448">
    <property type="component" value="Chromosome"/>
</dbReference>
<gene>
    <name evidence="1" type="ORF">JIP62_13070</name>
</gene>
<evidence type="ECO:0000313" key="1">
    <source>
        <dbReference type="EMBL" id="QQQ18222.1"/>
    </source>
</evidence>
<evidence type="ECO:0000313" key="2">
    <source>
        <dbReference type="Proteomes" id="UP000595448"/>
    </source>
</evidence>
<dbReference type="EMBL" id="CP067977">
    <property type="protein sequence ID" value="QQQ18222.1"/>
    <property type="molecule type" value="Genomic_DNA"/>
</dbReference>
<dbReference type="SUPFAM" id="SSF53756">
    <property type="entry name" value="UDP-Glycosyltransferase/glycogen phosphorylase"/>
    <property type="match status" value="1"/>
</dbReference>
<sequence>MTDRSGGRFAGLRIVWLQSPPWDGLWTRQNHFALRLAREGADILYVENPVAIRTRLKAGDAARAPRQVAPGLTVMPLPLQIPGGRDVEWIGRLNGRRFAGAVNAWLKAQGWDDYLVWCRVPLALHALEPLSPRAVIYDVTDDYEFYARSDGERALTTRLEALMAARAAQVFTTTEQLAQKLSALTTAPVTVVPNGADASFFETPTGPDPLGELPHPRIGYVGLVADWMDFDLLAKLGQRWPGQVVIVGPVKPEVQARFDAVPGIVRIGGVPQTQVPAYLHAFDVCIVPHVISELRHRADPLKIVEYLATGKPVVSVALRPLEALRPQVDTATTHDEFLALVQARLTDPRADLAPLRRDTAAARNWDTLYQRVAEGLARLRSPDPTA</sequence>
<organism evidence="1 2">
    <name type="scientific">Brevundimonas vitisensis</name>
    <dbReference type="NCBI Taxonomy" id="2800818"/>
    <lineage>
        <taxon>Bacteria</taxon>
        <taxon>Pseudomonadati</taxon>
        <taxon>Pseudomonadota</taxon>
        <taxon>Alphaproteobacteria</taxon>
        <taxon>Caulobacterales</taxon>
        <taxon>Caulobacteraceae</taxon>
        <taxon>Brevundimonas</taxon>
    </lineage>
</organism>
<dbReference type="RefSeq" id="WP_201102594.1">
    <property type="nucleotide sequence ID" value="NZ_CP067977.1"/>
</dbReference>
<dbReference type="PANTHER" id="PTHR12526">
    <property type="entry name" value="GLYCOSYLTRANSFERASE"/>
    <property type="match status" value="1"/>
</dbReference>
<dbReference type="Gene3D" id="3.40.50.2000">
    <property type="entry name" value="Glycogen Phosphorylase B"/>
    <property type="match status" value="2"/>
</dbReference>
<proteinExistence type="predicted"/>
<name>A0ABX7BKY0_9CAUL</name>
<keyword evidence="2" id="KW-1185">Reference proteome</keyword>
<dbReference type="Pfam" id="PF13692">
    <property type="entry name" value="Glyco_trans_1_4"/>
    <property type="match status" value="1"/>
</dbReference>
<protein>
    <submittedName>
        <fullName evidence="1">Glycosyltransferase</fullName>
    </submittedName>
</protein>
<accession>A0ABX7BKY0</accession>